<dbReference type="Pfam" id="PF02874">
    <property type="entry name" value="ATP-synt_ab_N"/>
    <property type="match status" value="1"/>
</dbReference>
<dbReference type="Proteomes" id="UP001301797">
    <property type="component" value="Chromosome"/>
</dbReference>
<reference evidence="12 13" key="1">
    <citation type="submission" date="2019-09" db="EMBL/GenBank/DDBJ databases">
        <title>The complete genome of Methanoplanus sp. FWC-SCC4.</title>
        <authorList>
            <person name="Chen S.-C."/>
            <person name="Zhou Y.-Z."/>
            <person name="Lai M.-C."/>
        </authorList>
    </citation>
    <scope>NUCLEOTIDE SEQUENCE [LARGE SCALE GENOMIC DNA]</scope>
    <source>
        <strain evidence="12 13">FWC-SCC4</strain>
    </source>
</reference>
<evidence type="ECO:0000256" key="2">
    <source>
        <dbReference type="ARBA" id="ARBA00022448"/>
    </source>
</evidence>
<feature type="domain" description="ATPase F1/V1/A1 complex alpha/beta subunit nucleotide-binding" evidence="9">
    <location>
        <begin position="129"/>
        <end position="347"/>
    </location>
</feature>
<dbReference type="AlphaFoldDB" id="A0AA97FEY3"/>
<keyword evidence="6 8" id="KW-0472">Membrane</keyword>
<feature type="domain" description="ATP synthase A/B type C-terminal" evidence="11">
    <location>
        <begin position="353"/>
        <end position="451"/>
    </location>
</feature>
<dbReference type="InterPro" id="IPR055190">
    <property type="entry name" value="ATP-synt_VA_C"/>
</dbReference>
<dbReference type="CDD" id="cd01135">
    <property type="entry name" value="V_A-ATPase_B"/>
    <property type="match status" value="1"/>
</dbReference>
<evidence type="ECO:0000256" key="5">
    <source>
        <dbReference type="ARBA" id="ARBA00023065"/>
    </source>
</evidence>
<comment type="subcellular location">
    <subcellularLocation>
        <location evidence="8">Cell membrane</location>
        <topology evidence="8">Peripheral membrane protein</topology>
    </subcellularLocation>
</comment>
<feature type="domain" description="ATPase F1/V1/A1 complex alpha/beta subunit N-terminal" evidence="10">
    <location>
        <begin position="7"/>
        <end position="72"/>
    </location>
</feature>
<dbReference type="InterPro" id="IPR020003">
    <property type="entry name" value="ATPase_a/bsu_AS"/>
</dbReference>
<dbReference type="Pfam" id="PF00006">
    <property type="entry name" value="ATP-synt_ab"/>
    <property type="match status" value="1"/>
</dbReference>
<dbReference type="KEGG" id="mefw:F1737_09785"/>
<keyword evidence="4 8" id="KW-0375">Hydrogen ion transport</keyword>
<dbReference type="SUPFAM" id="SSF52540">
    <property type="entry name" value="P-loop containing nucleoside triphosphate hydrolases"/>
    <property type="match status" value="1"/>
</dbReference>
<comment type="function">
    <text evidence="8">Component of the A-type ATP synthase that produces ATP from ADP in the presence of a proton gradient across the membrane. The B chain is a regulatory subunit.</text>
</comment>
<dbReference type="GeneID" id="85230459"/>
<dbReference type="InterPro" id="IPR000194">
    <property type="entry name" value="ATPase_F1/V1/A1_a/bsu_nucl-bd"/>
</dbReference>
<comment type="subunit">
    <text evidence="8">Has multiple subunits with at least A(3), B(3), C, D, E, F, H, I and proteolipid K(x).</text>
</comment>
<gene>
    <name evidence="8" type="primary">atpB</name>
    <name evidence="12" type="ORF">F1737_09785</name>
</gene>
<dbReference type="InterPro" id="IPR022879">
    <property type="entry name" value="V-ATPase_su_B/beta"/>
</dbReference>
<comment type="similarity">
    <text evidence="1 8">Belongs to the ATPase alpha/beta chains family.</text>
</comment>
<evidence type="ECO:0000259" key="10">
    <source>
        <dbReference type="Pfam" id="PF02874"/>
    </source>
</evidence>
<dbReference type="RefSeq" id="WP_317136399.1">
    <property type="nucleotide sequence ID" value="NZ_CP043875.1"/>
</dbReference>
<dbReference type="PROSITE" id="PS00152">
    <property type="entry name" value="ATPASE_ALPHA_BETA"/>
    <property type="match status" value="1"/>
</dbReference>
<evidence type="ECO:0000313" key="13">
    <source>
        <dbReference type="Proteomes" id="UP001301797"/>
    </source>
</evidence>
<keyword evidence="2 8" id="KW-0813">Transport</keyword>
<evidence type="ECO:0000259" key="11">
    <source>
        <dbReference type="Pfam" id="PF22919"/>
    </source>
</evidence>
<dbReference type="NCBIfam" id="NF003235">
    <property type="entry name" value="PRK04196.1"/>
    <property type="match status" value="1"/>
</dbReference>
<dbReference type="GO" id="GO:0046933">
    <property type="term" value="F:proton-transporting ATP synthase activity, rotational mechanism"/>
    <property type="evidence" value="ECO:0007669"/>
    <property type="project" value="UniProtKB-UniRule"/>
</dbReference>
<evidence type="ECO:0000256" key="4">
    <source>
        <dbReference type="ARBA" id="ARBA00022781"/>
    </source>
</evidence>
<accession>A0AA97FEY3</accession>
<dbReference type="InterPro" id="IPR027417">
    <property type="entry name" value="P-loop_NTPase"/>
</dbReference>
<dbReference type="GO" id="GO:0042777">
    <property type="term" value="P:proton motive force-driven plasma membrane ATP synthesis"/>
    <property type="evidence" value="ECO:0007669"/>
    <property type="project" value="UniProtKB-UniRule"/>
</dbReference>
<evidence type="ECO:0000313" key="12">
    <source>
        <dbReference type="EMBL" id="WOF16954.1"/>
    </source>
</evidence>
<dbReference type="GO" id="GO:0005886">
    <property type="term" value="C:plasma membrane"/>
    <property type="evidence" value="ECO:0007669"/>
    <property type="project" value="UniProtKB-SubCell"/>
</dbReference>
<dbReference type="Gene3D" id="3.40.50.12240">
    <property type="match status" value="1"/>
</dbReference>
<dbReference type="PANTHER" id="PTHR43389">
    <property type="entry name" value="V-TYPE PROTON ATPASE SUBUNIT B"/>
    <property type="match status" value="1"/>
</dbReference>
<keyword evidence="3 8" id="KW-1003">Cell membrane</keyword>
<dbReference type="PANTHER" id="PTHR43389:SF4">
    <property type="entry name" value="V-TYPE PROTON ATPASE SUBUNIT B"/>
    <property type="match status" value="1"/>
</dbReference>
<dbReference type="EMBL" id="CP043875">
    <property type="protein sequence ID" value="WOF16954.1"/>
    <property type="molecule type" value="Genomic_DNA"/>
</dbReference>
<dbReference type="CDD" id="cd18112">
    <property type="entry name" value="ATP-synt_V_A-type_beta_C"/>
    <property type="match status" value="1"/>
</dbReference>
<evidence type="ECO:0000256" key="8">
    <source>
        <dbReference type="HAMAP-Rule" id="MF_00310"/>
    </source>
</evidence>
<dbReference type="Pfam" id="PF22919">
    <property type="entry name" value="ATP-synt_VA_C"/>
    <property type="match status" value="1"/>
</dbReference>
<evidence type="ECO:0000256" key="1">
    <source>
        <dbReference type="ARBA" id="ARBA00008936"/>
    </source>
</evidence>
<dbReference type="CDD" id="cd18118">
    <property type="entry name" value="ATP-synt_V_A-type_beta_N"/>
    <property type="match status" value="1"/>
</dbReference>
<protein>
    <recommendedName>
        <fullName evidence="8">A-type ATP synthase subunit B</fullName>
    </recommendedName>
</protein>
<proteinExistence type="inferred from homology"/>
<dbReference type="GO" id="GO:0005524">
    <property type="term" value="F:ATP binding"/>
    <property type="evidence" value="ECO:0007669"/>
    <property type="project" value="UniProtKB-UniRule"/>
</dbReference>
<keyword evidence="13" id="KW-1185">Reference proteome</keyword>
<dbReference type="SUPFAM" id="SSF47917">
    <property type="entry name" value="C-terminal domain of alpha and beta subunits of F1 ATP synthase"/>
    <property type="match status" value="1"/>
</dbReference>
<keyword evidence="7 8" id="KW-0066">ATP synthesis</keyword>
<evidence type="ECO:0000256" key="3">
    <source>
        <dbReference type="ARBA" id="ARBA00022475"/>
    </source>
</evidence>
<evidence type="ECO:0000256" key="7">
    <source>
        <dbReference type="ARBA" id="ARBA00023310"/>
    </source>
</evidence>
<name>A0AA97FEY3_9EURY</name>
<evidence type="ECO:0000256" key="6">
    <source>
        <dbReference type="ARBA" id="ARBA00023136"/>
    </source>
</evidence>
<dbReference type="InterPro" id="IPR004100">
    <property type="entry name" value="ATPase_F1/V1/A1_a/bsu_N"/>
</dbReference>
<dbReference type="PIRSF" id="PIRSF039114">
    <property type="entry name" value="V-ATPsynth_beta/V-ATPase_B"/>
    <property type="match status" value="1"/>
</dbReference>
<organism evidence="12 13">
    <name type="scientific">Methanochimaera problematica</name>
    <dbReference type="NCBI Taxonomy" id="2609417"/>
    <lineage>
        <taxon>Archaea</taxon>
        <taxon>Methanobacteriati</taxon>
        <taxon>Methanobacteriota</taxon>
        <taxon>Stenosarchaea group</taxon>
        <taxon>Methanomicrobia</taxon>
        <taxon>Methanomicrobiales</taxon>
        <taxon>Methanomicrobiaceae</taxon>
        <taxon>Methanochimaera</taxon>
    </lineage>
</organism>
<sequence length="459" mass="50614">MKEYRTVTKVQGPLVFVEKTEPVGYNELVNIVQADGTLKRGQVLDTSDDLVCVQVFETTAGVGKDSGIRFLGETIKMPVGRDMVGRILSGGGKPKDGGPEIVPEKRIDINGAAINPYARASPSEFIQTGISTIDATNTLVRGQKLPIFSGAGLPHNEIALQIARQAKVPGSSDEFAVVFAAMGITKEEENQFMADFERTGALEHAVVFLNLADDPAVERIITPRLALTTAEYLAFELGYHVLVILTDMTNYCEALRQIGAAREEVPGRRGYPGYMYTDLASLYERAGIIKETKGSVTQLSILTMPGDDITHPIPDLSGYITEGQIVVNRDLHRKGIYPPINVMPSLSRLMNLGIGEGKTRDDHKKVSDQMYAGYAEGVDLRGLVAIVGKDALSERDQRFLEFADLFEGRFVRQGHDEDRSIADSLDLGWELLSTLPEEQLTRIDRGLIQKYHPKYRKKE</sequence>
<dbReference type="HAMAP" id="MF_00310">
    <property type="entry name" value="ATP_synth_B_arch"/>
    <property type="match status" value="1"/>
</dbReference>
<evidence type="ECO:0000259" key="9">
    <source>
        <dbReference type="Pfam" id="PF00006"/>
    </source>
</evidence>
<keyword evidence="5 8" id="KW-0406">Ion transport</keyword>